<keyword evidence="5" id="KW-0472">Membrane</keyword>
<dbReference type="Gene3D" id="1.10.10.60">
    <property type="entry name" value="Homeodomain-like"/>
    <property type="match status" value="1"/>
</dbReference>
<evidence type="ECO:0000313" key="8">
    <source>
        <dbReference type="Proteomes" id="UP001500936"/>
    </source>
</evidence>
<dbReference type="SUPFAM" id="SSF46689">
    <property type="entry name" value="Homeodomain-like"/>
    <property type="match status" value="1"/>
</dbReference>
<name>A0ABP8K088_9BACT</name>
<comment type="caution">
    <text evidence="7">The sequence shown here is derived from an EMBL/GenBank/DDBJ whole genome shotgun (WGS) entry which is preliminary data.</text>
</comment>
<evidence type="ECO:0000313" key="7">
    <source>
        <dbReference type="EMBL" id="GAA4398724.1"/>
    </source>
</evidence>
<dbReference type="InterPro" id="IPR018060">
    <property type="entry name" value="HTH_AraC"/>
</dbReference>
<keyword evidence="3" id="KW-0804">Transcription</keyword>
<dbReference type="InterPro" id="IPR011990">
    <property type="entry name" value="TPR-like_helical_dom_sf"/>
</dbReference>
<dbReference type="Gene3D" id="1.25.40.10">
    <property type="entry name" value="Tetratricopeptide repeat domain"/>
    <property type="match status" value="2"/>
</dbReference>
<dbReference type="PANTHER" id="PTHR43280">
    <property type="entry name" value="ARAC-FAMILY TRANSCRIPTIONAL REGULATOR"/>
    <property type="match status" value="1"/>
</dbReference>
<sequence length="648" mass="73056">MINSEDDFIPKLKSLIEANIDDSTFSVDTICAELGISRSQLHRIVKEQSNVSITLYVRKVRLEKAKYLLANTALRISEVADRVGINHPQNFSKYFITEFAISPTEYRRLHQALPAEAKFPVPQANPEPPVSLPPPLTTDQAPLILPGKRTAIFPKNINRWTLYGVLLLGILLILSIYLRTYILPATRPVDSIQNSLAVLPLINIGPPNTNPVCEGLMDDIHTGVSLIPHLRVTARSSSDQYRSTQKSIWQISEDLQVANILRGKMLKIGEQIQMKIELINAKENRPIWTKIYTVAYRDMFQLTEQVTQDVARELGLENNRIAPEKLTLARTRNIVAYNNFLQGRQLVITRNKDKVLEGMAKIDQALALDSTFAEAQAFKGLAYSLLANSNYIANPAKAYELAQQHALKAIHFSPTNSTAYGVLGTIYADTYQWKAAEASFLIALQHNPNDAQINYWYSLLLRSTGRLDEAIRYSTKAVALDPLYPVILTGHAVNYVYANRYDLAQASLNSGRALFGDLFIFHVGHGYFYLAKENYQAASTSFSHGLTLNPQYTVIIPTLMYCEAKRGNRAKAVAYLRTLTAKTPRTYYDKAVVFAGLSQKDSCLYYLKTAADRGYIYKDMKVVPLFRDYRTEPVFQAILRQYRLPANP</sequence>
<organism evidence="7 8">
    <name type="scientific">Nibrella viscosa</name>
    <dbReference type="NCBI Taxonomy" id="1084524"/>
    <lineage>
        <taxon>Bacteria</taxon>
        <taxon>Pseudomonadati</taxon>
        <taxon>Bacteroidota</taxon>
        <taxon>Cytophagia</taxon>
        <taxon>Cytophagales</taxon>
        <taxon>Spirosomataceae</taxon>
        <taxon>Nibrella</taxon>
    </lineage>
</organism>
<proteinExistence type="predicted"/>
<dbReference type="PROSITE" id="PS00041">
    <property type="entry name" value="HTH_ARAC_FAMILY_1"/>
    <property type="match status" value="1"/>
</dbReference>
<keyword evidence="8" id="KW-1185">Reference proteome</keyword>
<keyword evidence="5" id="KW-1133">Transmembrane helix</keyword>
<dbReference type="RefSeq" id="WP_345264507.1">
    <property type="nucleotide sequence ID" value="NZ_BAABHB010000002.1"/>
</dbReference>
<feature type="transmembrane region" description="Helical" evidence="5">
    <location>
        <begin position="160"/>
        <end position="178"/>
    </location>
</feature>
<dbReference type="EMBL" id="BAABHB010000002">
    <property type="protein sequence ID" value="GAA4398724.1"/>
    <property type="molecule type" value="Genomic_DNA"/>
</dbReference>
<feature type="repeat" description="TPR" evidence="4">
    <location>
        <begin position="417"/>
        <end position="450"/>
    </location>
</feature>
<dbReference type="SMART" id="SM00342">
    <property type="entry name" value="HTH_ARAC"/>
    <property type="match status" value="1"/>
</dbReference>
<feature type="domain" description="HTH araC/xylS-type" evidence="6">
    <location>
        <begin position="10"/>
        <end position="109"/>
    </location>
</feature>
<gene>
    <name evidence="7" type="ORF">GCM10023187_09610</name>
</gene>
<accession>A0ABP8K088</accession>
<keyword evidence="5" id="KW-0812">Transmembrane</keyword>
<dbReference type="Pfam" id="PF13432">
    <property type="entry name" value="TPR_16"/>
    <property type="match status" value="1"/>
</dbReference>
<keyword evidence="1" id="KW-0805">Transcription regulation</keyword>
<dbReference type="PROSITE" id="PS50005">
    <property type="entry name" value="TPR"/>
    <property type="match status" value="1"/>
</dbReference>
<dbReference type="SMART" id="SM00028">
    <property type="entry name" value="TPR"/>
    <property type="match status" value="4"/>
</dbReference>
<evidence type="ECO:0000256" key="4">
    <source>
        <dbReference type="PROSITE-ProRule" id="PRU00339"/>
    </source>
</evidence>
<evidence type="ECO:0000256" key="5">
    <source>
        <dbReference type="SAM" id="Phobius"/>
    </source>
</evidence>
<dbReference type="InterPro" id="IPR018062">
    <property type="entry name" value="HTH_AraC-typ_CS"/>
</dbReference>
<dbReference type="Proteomes" id="UP001500936">
    <property type="component" value="Unassembled WGS sequence"/>
</dbReference>
<keyword evidence="4" id="KW-0802">TPR repeat</keyword>
<keyword evidence="2" id="KW-0238">DNA-binding</keyword>
<evidence type="ECO:0000256" key="1">
    <source>
        <dbReference type="ARBA" id="ARBA00023015"/>
    </source>
</evidence>
<protein>
    <recommendedName>
        <fullName evidence="6">HTH araC/xylS-type domain-containing protein</fullName>
    </recommendedName>
</protein>
<evidence type="ECO:0000256" key="3">
    <source>
        <dbReference type="ARBA" id="ARBA00023163"/>
    </source>
</evidence>
<evidence type="ECO:0000256" key="2">
    <source>
        <dbReference type="ARBA" id="ARBA00023125"/>
    </source>
</evidence>
<evidence type="ECO:0000259" key="6">
    <source>
        <dbReference type="PROSITE" id="PS01124"/>
    </source>
</evidence>
<dbReference type="Pfam" id="PF12833">
    <property type="entry name" value="HTH_18"/>
    <property type="match status" value="1"/>
</dbReference>
<dbReference type="PROSITE" id="PS01124">
    <property type="entry name" value="HTH_ARAC_FAMILY_2"/>
    <property type="match status" value="1"/>
</dbReference>
<dbReference type="SUPFAM" id="SSF48452">
    <property type="entry name" value="TPR-like"/>
    <property type="match status" value="1"/>
</dbReference>
<reference evidence="8" key="1">
    <citation type="journal article" date="2019" name="Int. J. Syst. Evol. Microbiol.">
        <title>The Global Catalogue of Microorganisms (GCM) 10K type strain sequencing project: providing services to taxonomists for standard genome sequencing and annotation.</title>
        <authorList>
            <consortium name="The Broad Institute Genomics Platform"/>
            <consortium name="The Broad Institute Genome Sequencing Center for Infectious Disease"/>
            <person name="Wu L."/>
            <person name="Ma J."/>
        </authorList>
    </citation>
    <scope>NUCLEOTIDE SEQUENCE [LARGE SCALE GENOMIC DNA]</scope>
    <source>
        <strain evidence="8">JCM 17925</strain>
    </source>
</reference>
<dbReference type="InterPro" id="IPR009057">
    <property type="entry name" value="Homeodomain-like_sf"/>
</dbReference>
<dbReference type="InterPro" id="IPR019734">
    <property type="entry name" value="TPR_rpt"/>
</dbReference>
<dbReference type="PANTHER" id="PTHR43280:SF2">
    <property type="entry name" value="HTH-TYPE TRANSCRIPTIONAL REGULATOR EXSA"/>
    <property type="match status" value="1"/>
</dbReference>